<keyword evidence="2" id="KW-1185">Reference proteome</keyword>
<accession>A0A2P5ESI2</accession>
<dbReference type="OrthoDB" id="10421819at2759"/>
<dbReference type="EMBL" id="JXTC01000105">
    <property type="protein sequence ID" value="PON88500.1"/>
    <property type="molecule type" value="Genomic_DNA"/>
</dbReference>
<protein>
    <submittedName>
        <fullName evidence="1">Uncharacterized protein</fullName>
    </submittedName>
</protein>
<name>A0A2P5ESI2_TREOI</name>
<sequence length="71" mass="8279">MDAIVDKWRAFSISEEEEVLDVEEGSLPQGNPRLPSELVKRVKTRKPVHKGVFQEVVKRLWKIDGEFEIRC</sequence>
<dbReference type="Proteomes" id="UP000237000">
    <property type="component" value="Unassembled WGS sequence"/>
</dbReference>
<comment type="caution">
    <text evidence="1">The sequence shown here is derived from an EMBL/GenBank/DDBJ whole genome shotgun (WGS) entry which is preliminary data.</text>
</comment>
<evidence type="ECO:0000313" key="1">
    <source>
        <dbReference type="EMBL" id="PON88500.1"/>
    </source>
</evidence>
<gene>
    <name evidence="1" type="ORF">TorRG33x02_157140</name>
</gene>
<proteinExistence type="predicted"/>
<dbReference type="InParanoid" id="A0A2P5ESI2"/>
<dbReference type="AlphaFoldDB" id="A0A2P5ESI2"/>
<reference evidence="2" key="1">
    <citation type="submission" date="2016-06" db="EMBL/GenBank/DDBJ databases">
        <title>Parallel loss of symbiosis genes in relatives of nitrogen-fixing non-legume Parasponia.</title>
        <authorList>
            <person name="Van Velzen R."/>
            <person name="Holmer R."/>
            <person name="Bu F."/>
            <person name="Rutten L."/>
            <person name="Van Zeijl A."/>
            <person name="Liu W."/>
            <person name="Santuari L."/>
            <person name="Cao Q."/>
            <person name="Sharma T."/>
            <person name="Shen D."/>
            <person name="Roswanjaya Y."/>
            <person name="Wardhani T."/>
            <person name="Kalhor M.S."/>
            <person name="Jansen J."/>
            <person name="Van den Hoogen J."/>
            <person name="Gungor B."/>
            <person name="Hartog M."/>
            <person name="Hontelez J."/>
            <person name="Verver J."/>
            <person name="Yang W.-C."/>
            <person name="Schijlen E."/>
            <person name="Repin R."/>
            <person name="Schilthuizen M."/>
            <person name="Schranz E."/>
            <person name="Heidstra R."/>
            <person name="Miyata K."/>
            <person name="Fedorova E."/>
            <person name="Kohlen W."/>
            <person name="Bisseling T."/>
            <person name="Smit S."/>
            <person name="Geurts R."/>
        </authorList>
    </citation>
    <scope>NUCLEOTIDE SEQUENCE [LARGE SCALE GENOMIC DNA]</scope>
    <source>
        <strain evidence="2">cv. RG33-2</strain>
    </source>
</reference>
<evidence type="ECO:0000313" key="2">
    <source>
        <dbReference type="Proteomes" id="UP000237000"/>
    </source>
</evidence>
<organism evidence="1 2">
    <name type="scientific">Trema orientale</name>
    <name type="common">Charcoal tree</name>
    <name type="synonym">Celtis orientalis</name>
    <dbReference type="NCBI Taxonomy" id="63057"/>
    <lineage>
        <taxon>Eukaryota</taxon>
        <taxon>Viridiplantae</taxon>
        <taxon>Streptophyta</taxon>
        <taxon>Embryophyta</taxon>
        <taxon>Tracheophyta</taxon>
        <taxon>Spermatophyta</taxon>
        <taxon>Magnoliopsida</taxon>
        <taxon>eudicotyledons</taxon>
        <taxon>Gunneridae</taxon>
        <taxon>Pentapetalae</taxon>
        <taxon>rosids</taxon>
        <taxon>fabids</taxon>
        <taxon>Rosales</taxon>
        <taxon>Cannabaceae</taxon>
        <taxon>Trema</taxon>
    </lineage>
</organism>
<feature type="non-terminal residue" evidence="1">
    <location>
        <position position="71"/>
    </location>
</feature>